<organism evidence="2 3">
    <name type="scientific">Candidatus Accumulibacter phosphatis</name>
    <dbReference type="NCBI Taxonomy" id="327160"/>
    <lineage>
        <taxon>Bacteria</taxon>
        <taxon>Pseudomonadati</taxon>
        <taxon>Pseudomonadota</taxon>
        <taxon>Betaproteobacteria</taxon>
        <taxon>Candidatus Accumulibacter</taxon>
    </lineage>
</organism>
<proteinExistence type="predicted"/>
<dbReference type="PANTHER" id="PTHR33525:SF3">
    <property type="entry name" value="RIBONUCLEASE Y"/>
    <property type="match status" value="1"/>
</dbReference>
<dbReference type="SUPFAM" id="SSF109604">
    <property type="entry name" value="HD-domain/PDEase-like"/>
    <property type="match status" value="1"/>
</dbReference>
<dbReference type="Gene3D" id="1.10.3210.10">
    <property type="entry name" value="Hypothetical protein af1432"/>
    <property type="match status" value="1"/>
</dbReference>
<dbReference type="Proteomes" id="UP000020077">
    <property type="component" value="Unassembled WGS sequence"/>
</dbReference>
<dbReference type="PROSITE" id="PS51833">
    <property type="entry name" value="HDOD"/>
    <property type="match status" value="1"/>
</dbReference>
<feature type="domain" description="HDOD" evidence="1">
    <location>
        <begin position="37"/>
        <end position="226"/>
    </location>
</feature>
<comment type="caution">
    <text evidence="2">The sequence shown here is derived from an EMBL/GenBank/DDBJ whole genome shotgun (WGS) entry which is preliminary data.</text>
</comment>
<dbReference type="AlphaFoldDB" id="A0A080LXA7"/>
<dbReference type="Pfam" id="PF08668">
    <property type="entry name" value="HDOD"/>
    <property type="match status" value="1"/>
</dbReference>
<dbReference type="InterPro" id="IPR013976">
    <property type="entry name" value="HDOD"/>
</dbReference>
<accession>A0A080LXA7</accession>
<sequence length="291" mass="31847">MNASRKPGADTVGEALNAKGFQMIQDLTRELAGDFAFPTCFEAAFRLRQALQNPDLPISRISNIVGGEPLVATKLMQLANSSLYRAHHAPALDLKAAISRLGVDVVRTTALAIAMRQFIRSKEILVFNDLALALWEHSLKTAAGARILARNQTRINQDEALLAGLVHDLGAFYLLNRAARYSKLRASPESVKHLIAQWHESIGVTLLSALGMPGEIVDATMDHDQPWLVPETVLTLPDIVYIGNILAGTHVEWLHQAFDPDGGGFEVVRQIFAGILPEIESDAQEMQLVFA</sequence>
<evidence type="ECO:0000313" key="2">
    <source>
        <dbReference type="EMBL" id="KFB73373.1"/>
    </source>
</evidence>
<name>A0A080LXA7_9PROT</name>
<protein>
    <submittedName>
        <fullName evidence="2">HDOD domain protein</fullName>
    </submittedName>
</protein>
<dbReference type="EMBL" id="JDVG02000231">
    <property type="protein sequence ID" value="KFB73373.1"/>
    <property type="molecule type" value="Genomic_DNA"/>
</dbReference>
<dbReference type="InterPro" id="IPR052340">
    <property type="entry name" value="RNase_Y/CdgJ"/>
</dbReference>
<evidence type="ECO:0000313" key="3">
    <source>
        <dbReference type="Proteomes" id="UP000020077"/>
    </source>
</evidence>
<evidence type="ECO:0000259" key="1">
    <source>
        <dbReference type="PROSITE" id="PS51833"/>
    </source>
</evidence>
<reference evidence="2 3" key="1">
    <citation type="submission" date="2014-02" db="EMBL/GenBank/DDBJ databases">
        <title>Expanding our view of genomic diversity in Candidatus Accumulibacter clades.</title>
        <authorList>
            <person name="Skennerton C.T."/>
            <person name="Barr J.J."/>
            <person name="Slater F.R."/>
            <person name="Bond P.L."/>
            <person name="Tyson G.W."/>
        </authorList>
    </citation>
    <scope>NUCLEOTIDE SEQUENCE [LARGE SCALE GENOMIC DNA]</scope>
    <source>
        <strain evidence="3">BA-91</strain>
    </source>
</reference>
<dbReference type="PANTHER" id="PTHR33525">
    <property type="match status" value="1"/>
</dbReference>
<gene>
    <name evidence="2" type="ORF">AW09_001354</name>
</gene>